<protein>
    <recommendedName>
        <fullName evidence="1">UBC core domain-containing protein</fullName>
    </recommendedName>
</protein>
<keyword evidence="3" id="KW-1185">Reference proteome</keyword>
<dbReference type="Pfam" id="PF00179">
    <property type="entry name" value="UQ_con"/>
    <property type="match status" value="1"/>
</dbReference>
<organism evidence="2 3">
    <name type="scientific">Kalanchoe fedtschenkoi</name>
    <name type="common">Lavender scallops</name>
    <name type="synonym">South American air plant</name>
    <dbReference type="NCBI Taxonomy" id="63787"/>
    <lineage>
        <taxon>Eukaryota</taxon>
        <taxon>Viridiplantae</taxon>
        <taxon>Streptophyta</taxon>
        <taxon>Embryophyta</taxon>
        <taxon>Tracheophyta</taxon>
        <taxon>Spermatophyta</taxon>
        <taxon>Magnoliopsida</taxon>
        <taxon>eudicotyledons</taxon>
        <taxon>Gunneridae</taxon>
        <taxon>Pentapetalae</taxon>
        <taxon>Saxifragales</taxon>
        <taxon>Crassulaceae</taxon>
        <taxon>Kalanchoe</taxon>
    </lineage>
</organism>
<evidence type="ECO:0000313" key="2">
    <source>
        <dbReference type="EnsemblPlants" id="Kaladp0030s0034.1.v1.1"/>
    </source>
</evidence>
<sequence>MMSGEAAIFAFPEEEKIFTWKGTIAGIKDTVFEDTDYKLSLSFPADYPFKPPKDEV</sequence>
<dbReference type="PROSITE" id="PS50127">
    <property type="entry name" value="UBC_2"/>
    <property type="match status" value="1"/>
</dbReference>
<name>A0A7N0TAM0_KALFE</name>
<proteinExistence type="predicted"/>
<evidence type="ECO:0000259" key="1">
    <source>
        <dbReference type="PROSITE" id="PS50127"/>
    </source>
</evidence>
<dbReference type="Gramene" id="Kaladp0030s0034.1.v1.1">
    <property type="protein sequence ID" value="Kaladp0030s0034.1.v1.1"/>
    <property type="gene ID" value="Kaladp0030s0034.v1.1"/>
</dbReference>
<dbReference type="Proteomes" id="UP000594263">
    <property type="component" value="Unplaced"/>
</dbReference>
<dbReference type="SUPFAM" id="SSF54495">
    <property type="entry name" value="UBC-like"/>
    <property type="match status" value="1"/>
</dbReference>
<dbReference type="Gene3D" id="3.10.110.10">
    <property type="entry name" value="Ubiquitin Conjugating Enzyme"/>
    <property type="match status" value="1"/>
</dbReference>
<evidence type="ECO:0000313" key="3">
    <source>
        <dbReference type="Proteomes" id="UP000594263"/>
    </source>
</evidence>
<dbReference type="AlphaFoldDB" id="A0A7N0TAM0"/>
<dbReference type="PANTHER" id="PTHR24067">
    <property type="entry name" value="UBIQUITIN-CONJUGATING ENZYME E2"/>
    <property type="match status" value="1"/>
</dbReference>
<feature type="domain" description="UBC core" evidence="1">
    <location>
        <begin position="1"/>
        <end position="56"/>
    </location>
</feature>
<accession>A0A7N0TAM0</accession>
<dbReference type="InterPro" id="IPR000608">
    <property type="entry name" value="UBC"/>
</dbReference>
<dbReference type="InterPro" id="IPR050113">
    <property type="entry name" value="Ub_conjugating_enzyme"/>
</dbReference>
<reference evidence="2" key="1">
    <citation type="submission" date="2021-01" db="UniProtKB">
        <authorList>
            <consortium name="EnsemblPlants"/>
        </authorList>
    </citation>
    <scope>IDENTIFICATION</scope>
</reference>
<dbReference type="EnsemblPlants" id="Kaladp0030s0034.1.v1.1">
    <property type="protein sequence ID" value="Kaladp0030s0034.1.v1.1"/>
    <property type="gene ID" value="Kaladp0030s0034.v1.1"/>
</dbReference>
<dbReference type="InterPro" id="IPR016135">
    <property type="entry name" value="UBQ-conjugating_enzyme/RWD"/>
</dbReference>